<evidence type="ECO:0000259" key="2">
    <source>
        <dbReference type="Pfam" id="PF13967"/>
    </source>
</evidence>
<keyword evidence="1" id="KW-0812">Transmembrane</keyword>
<keyword evidence="4" id="KW-1185">Reference proteome</keyword>
<keyword evidence="1" id="KW-0472">Membrane</keyword>
<dbReference type="Pfam" id="PF13967">
    <property type="entry name" value="RSN1_TM"/>
    <property type="match status" value="1"/>
</dbReference>
<evidence type="ECO:0000313" key="4">
    <source>
        <dbReference type="Proteomes" id="UP001358586"/>
    </source>
</evidence>
<proteinExistence type="predicted"/>
<comment type="caution">
    <text evidence="3">The sequence shown here is derived from an EMBL/GenBank/DDBJ whole genome shotgun (WGS) entry which is preliminary data.</text>
</comment>
<keyword evidence="1" id="KW-1133">Transmembrane helix</keyword>
<protein>
    <recommendedName>
        <fullName evidence="2">CSC1/OSCA1-like N-terminal transmembrane domain-containing protein</fullName>
    </recommendedName>
</protein>
<name>A0ABR0Q6P0_GOSAR</name>
<reference evidence="3 4" key="1">
    <citation type="submission" date="2023-03" db="EMBL/GenBank/DDBJ databases">
        <title>WGS of Gossypium arboreum.</title>
        <authorList>
            <person name="Yu D."/>
        </authorList>
    </citation>
    <scope>NUCLEOTIDE SEQUENCE [LARGE SCALE GENOMIC DNA]</scope>
    <source>
        <tissue evidence="3">Leaf</tissue>
    </source>
</reference>
<accession>A0ABR0Q6P0</accession>
<dbReference type="Proteomes" id="UP001358586">
    <property type="component" value="Chromosome 4"/>
</dbReference>
<gene>
    <name evidence="3" type="ORF">PVK06_010681</name>
</gene>
<feature type="transmembrane region" description="Helical" evidence="1">
    <location>
        <begin position="12"/>
        <end position="32"/>
    </location>
</feature>
<dbReference type="InterPro" id="IPR032880">
    <property type="entry name" value="CSC1/OSCA1-like_N"/>
</dbReference>
<evidence type="ECO:0000313" key="3">
    <source>
        <dbReference type="EMBL" id="KAK5834999.1"/>
    </source>
</evidence>
<evidence type="ECO:0000256" key="1">
    <source>
        <dbReference type="SAM" id="Phobius"/>
    </source>
</evidence>
<organism evidence="3 4">
    <name type="scientific">Gossypium arboreum</name>
    <name type="common">Tree cotton</name>
    <name type="synonym">Gossypium nanking</name>
    <dbReference type="NCBI Taxonomy" id="29729"/>
    <lineage>
        <taxon>Eukaryota</taxon>
        <taxon>Viridiplantae</taxon>
        <taxon>Streptophyta</taxon>
        <taxon>Embryophyta</taxon>
        <taxon>Tracheophyta</taxon>
        <taxon>Spermatophyta</taxon>
        <taxon>Magnoliopsida</taxon>
        <taxon>eudicotyledons</taxon>
        <taxon>Gunneridae</taxon>
        <taxon>Pentapetalae</taxon>
        <taxon>rosids</taxon>
        <taxon>malvids</taxon>
        <taxon>Malvales</taxon>
        <taxon>Malvaceae</taxon>
        <taxon>Malvoideae</taxon>
        <taxon>Gossypium</taxon>
    </lineage>
</organism>
<dbReference type="PANTHER" id="PTHR13018:SF109">
    <property type="entry name" value="CSC1-LIKE PROTEIN HYP1"/>
    <property type="match status" value="1"/>
</dbReference>
<dbReference type="InterPro" id="IPR045122">
    <property type="entry name" value="Csc1-like"/>
</dbReference>
<dbReference type="EMBL" id="JARKNE010000004">
    <property type="protein sequence ID" value="KAK5834999.1"/>
    <property type="molecule type" value="Genomic_DNA"/>
</dbReference>
<sequence>MEGLDAVVFMRIFIFCVRVFAFACVVGIFVLLPVNFSGDQLTIDFSNLPNKTLELFSVSNVNDGSNSF</sequence>
<dbReference type="PANTHER" id="PTHR13018">
    <property type="entry name" value="PROBABLE MEMBRANE PROTEIN DUF221-RELATED"/>
    <property type="match status" value="1"/>
</dbReference>
<feature type="domain" description="CSC1/OSCA1-like N-terminal transmembrane" evidence="2">
    <location>
        <begin position="3"/>
        <end position="67"/>
    </location>
</feature>